<dbReference type="AlphaFoldDB" id="A0A0N4WJ29"/>
<name>A0A0N4WJ29_HAEPC</name>
<reference evidence="1" key="1">
    <citation type="submission" date="2017-02" db="UniProtKB">
        <authorList>
            <consortium name="WormBaseParasite"/>
        </authorList>
    </citation>
    <scope>IDENTIFICATION</scope>
</reference>
<sequence>LCPNNRRQCRLNRHEFSVICLARSESHECNHTQIATAEFDWFLPQVAPVVLVSIRTVQVEFLFNHKTT</sequence>
<protein>
    <submittedName>
        <fullName evidence="1">Phlebovirus_G2 domain-containing protein</fullName>
    </submittedName>
</protein>
<dbReference type="WBParaSite" id="HPLM_0001099601-mRNA-1">
    <property type="protein sequence ID" value="HPLM_0001099601-mRNA-1"/>
    <property type="gene ID" value="HPLM_0001099601"/>
</dbReference>
<evidence type="ECO:0000313" key="1">
    <source>
        <dbReference type="WBParaSite" id="HPLM_0001099601-mRNA-1"/>
    </source>
</evidence>
<proteinExistence type="predicted"/>
<organism evidence="1">
    <name type="scientific">Haemonchus placei</name>
    <name type="common">Barber's pole worm</name>
    <dbReference type="NCBI Taxonomy" id="6290"/>
    <lineage>
        <taxon>Eukaryota</taxon>
        <taxon>Metazoa</taxon>
        <taxon>Ecdysozoa</taxon>
        <taxon>Nematoda</taxon>
        <taxon>Chromadorea</taxon>
        <taxon>Rhabditida</taxon>
        <taxon>Rhabditina</taxon>
        <taxon>Rhabditomorpha</taxon>
        <taxon>Strongyloidea</taxon>
        <taxon>Trichostrongylidae</taxon>
        <taxon>Haemonchus</taxon>
    </lineage>
</organism>
<accession>A0A0N4WJ29</accession>